<comment type="similarity">
    <text evidence="1">Belongs to the F420H(2)-dependent quinone reductase family.</text>
</comment>
<dbReference type="PANTHER" id="PTHR39428:SF3">
    <property type="entry name" value="DEAZAFLAVIN-DEPENDENT NITROREDUCTASE"/>
    <property type="match status" value="1"/>
</dbReference>
<comment type="catalytic activity">
    <reaction evidence="2">
        <text>oxidized coenzyme F420-(gamma-L-Glu)(n) + a quinol + H(+) = reduced coenzyme F420-(gamma-L-Glu)(n) + a quinone</text>
        <dbReference type="Rhea" id="RHEA:39663"/>
        <dbReference type="Rhea" id="RHEA-COMP:12939"/>
        <dbReference type="Rhea" id="RHEA-COMP:14378"/>
        <dbReference type="ChEBI" id="CHEBI:15378"/>
        <dbReference type="ChEBI" id="CHEBI:24646"/>
        <dbReference type="ChEBI" id="CHEBI:132124"/>
        <dbReference type="ChEBI" id="CHEBI:133980"/>
        <dbReference type="ChEBI" id="CHEBI:139511"/>
    </reaction>
</comment>
<dbReference type="InterPro" id="IPR004378">
    <property type="entry name" value="F420H2_quin_Rdtase"/>
</dbReference>
<sequence>MGLVMRAVGSLHRRLYRLSDGKFGGAVGKMPILLLTTTGHKSGQERTCPVGYVTDGDRLLVVASALGQAAHPAWYLNLRANPRVTIRRGAETRPMVAETAAGEERARLWSRLIEDYPFFVRHQRKTTREIPIVILTRAAG</sequence>
<name>A0A6J4VWH8_9BACT</name>
<dbReference type="Gene3D" id="2.30.110.10">
    <property type="entry name" value="Electron Transport, Fmn-binding Protein, Chain A"/>
    <property type="match status" value="1"/>
</dbReference>
<reference evidence="3" key="1">
    <citation type="submission" date="2020-02" db="EMBL/GenBank/DDBJ databases">
        <authorList>
            <person name="Meier V. D."/>
        </authorList>
    </citation>
    <scope>NUCLEOTIDE SEQUENCE</scope>
    <source>
        <strain evidence="3">AVDCRST_MAG18</strain>
    </source>
</reference>
<accession>A0A6J4VWH8</accession>
<protein>
    <recommendedName>
        <fullName evidence="4">AclJ</fullName>
    </recommendedName>
</protein>
<proteinExistence type="inferred from homology"/>
<dbReference type="NCBIfam" id="TIGR00026">
    <property type="entry name" value="hi_GC_TIGR00026"/>
    <property type="match status" value="1"/>
</dbReference>
<gene>
    <name evidence="3" type="ORF">AVDCRST_MAG18-4942</name>
</gene>
<evidence type="ECO:0000256" key="2">
    <source>
        <dbReference type="ARBA" id="ARBA00049106"/>
    </source>
</evidence>
<dbReference type="PANTHER" id="PTHR39428">
    <property type="entry name" value="F420H(2)-DEPENDENT QUINONE REDUCTASE RV1261C"/>
    <property type="match status" value="1"/>
</dbReference>
<dbReference type="AlphaFoldDB" id="A0A6J4VWH8"/>
<dbReference type="SUPFAM" id="SSF50475">
    <property type="entry name" value="FMN-binding split barrel"/>
    <property type="match status" value="1"/>
</dbReference>
<dbReference type="EMBL" id="CADCWN010000397">
    <property type="protein sequence ID" value="CAA9590260.1"/>
    <property type="molecule type" value="Genomic_DNA"/>
</dbReference>
<evidence type="ECO:0008006" key="4">
    <source>
        <dbReference type="Google" id="ProtNLM"/>
    </source>
</evidence>
<dbReference type="Pfam" id="PF04075">
    <property type="entry name" value="F420H2_quin_red"/>
    <property type="match status" value="1"/>
</dbReference>
<dbReference type="GO" id="GO:0016491">
    <property type="term" value="F:oxidoreductase activity"/>
    <property type="evidence" value="ECO:0007669"/>
    <property type="project" value="InterPro"/>
</dbReference>
<dbReference type="GO" id="GO:0005886">
    <property type="term" value="C:plasma membrane"/>
    <property type="evidence" value="ECO:0007669"/>
    <property type="project" value="TreeGrafter"/>
</dbReference>
<organism evidence="3">
    <name type="scientific">uncultured Thermomicrobiales bacterium</name>
    <dbReference type="NCBI Taxonomy" id="1645740"/>
    <lineage>
        <taxon>Bacteria</taxon>
        <taxon>Pseudomonadati</taxon>
        <taxon>Thermomicrobiota</taxon>
        <taxon>Thermomicrobia</taxon>
        <taxon>Thermomicrobiales</taxon>
        <taxon>environmental samples</taxon>
    </lineage>
</organism>
<evidence type="ECO:0000256" key="1">
    <source>
        <dbReference type="ARBA" id="ARBA00008710"/>
    </source>
</evidence>
<dbReference type="InterPro" id="IPR012349">
    <property type="entry name" value="Split_barrel_FMN-bd"/>
</dbReference>
<evidence type="ECO:0000313" key="3">
    <source>
        <dbReference type="EMBL" id="CAA9590260.1"/>
    </source>
</evidence>
<dbReference type="GO" id="GO:0070967">
    <property type="term" value="F:coenzyme F420 binding"/>
    <property type="evidence" value="ECO:0007669"/>
    <property type="project" value="TreeGrafter"/>
</dbReference>